<gene>
    <name evidence="2" type="ORF">FC49_GL001719</name>
</gene>
<dbReference type="EMBL" id="AZGE01000006">
    <property type="protein sequence ID" value="KRM16038.1"/>
    <property type="molecule type" value="Genomic_DNA"/>
</dbReference>
<feature type="transmembrane region" description="Helical" evidence="1">
    <location>
        <begin position="37"/>
        <end position="55"/>
    </location>
</feature>
<keyword evidence="1" id="KW-0472">Membrane</keyword>
<dbReference type="GeneID" id="78174788"/>
<dbReference type="Proteomes" id="UP000050973">
    <property type="component" value="Unassembled WGS sequence"/>
</dbReference>
<protein>
    <submittedName>
        <fullName evidence="2">Uncharacterized protein</fullName>
    </submittedName>
</protein>
<dbReference type="AlphaFoldDB" id="A0A0R1WLT8"/>
<organism evidence="2 3">
    <name type="scientific">Limosilactobacillus oris DSM 4864</name>
    <dbReference type="NCBI Taxonomy" id="1423779"/>
    <lineage>
        <taxon>Bacteria</taxon>
        <taxon>Bacillati</taxon>
        <taxon>Bacillota</taxon>
        <taxon>Bacilli</taxon>
        <taxon>Lactobacillales</taxon>
        <taxon>Lactobacillaceae</taxon>
        <taxon>Limosilactobacillus</taxon>
    </lineage>
</organism>
<proteinExistence type="predicted"/>
<sequence>MKFNRQFYKTSSFYFGWALVLAPLVNLAVSQDPVGKILNYGCQLFGLLFLIASLIKRER</sequence>
<feature type="transmembrane region" description="Helical" evidence="1">
    <location>
        <begin position="12"/>
        <end position="31"/>
    </location>
</feature>
<dbReference type="RefSeq" id="WP_003712905.1">
    <property type="nucleotide sequence ID" value="NZ_AZGE01000006.1"/>
</dbReference>
<evidence type="ECO:0000313" key="3">
    <source>
        <dbReference type="Proteomes" id="UP000050973"/>
    </source>
</evidence>
<evidence type="ECO:0000313" key="2">
    <source>
        <dbReference type="EMBL" id="KRM16038.1"/>
    </source>
</evidence>
<comment type="caution">
    <text evidence="2">The sequence shown here is derived from an EMBL/GenBank/DDBJ whole genome shotgun (WGS) entry which is preliminary data.</text>
</comment>
<name>A0A0R1WLT8_9LACO</name>
<keyword evidence="1" id="KW-0812">Transmembrane</keyword>
<keyword evidence="1" id="KW-1133">Transmembrane helix</keyword>
<evidence type="ECO:0000256" key="1">
    <source>
        <dbReference type="SAM" id="Phobius"/>
    </source>
</evidence>
<reference evidence="2 3" key="1">
    <citation type="journal article" date="2015" name="Genome Announc.">
        <title>Expanding the biotechnology potential of lactobacilli through comparative genomics of 213 strains and associated genera.</title>
        <authorList>
            <person name="Sun Z."/>
            <person name="Harris H.M."/>
            <person name="McCann A."/>
            <person name="Guo C."/>
            <person name="Argimon S."/>
            <person name="Zhang W."/>
            <person name="Yang X."/>
            <person name="Jeffery I.B."/>
            <person name="Cooney J.C."/>
            <person name="Kagawa T.F."/>
            <person name="Liu W."/>
            <person name="Song Y."/>
            <person name="Salvetti E."/>
            <person name="Wrobel A."/>
            <person name="Rasinkangas P."/>
            <person name="Parkhill J."/>
            <person name="Rea M.C."/>
            <person name="O'Sullivan O."/>
            <person name="Ritari J."/>
            <person name="Douillard F.P."/>
            <person name="Paul Ross R."/>
            <person name="Yang R."/>
            <person name="Briner A.E."/>
            <person name="Felis G.E."/>
            <person name="de Vos W.M."/>
            <person name="Barrangou R."/>
            <person name="Klaenhammer T.R."/>
            <person name="Caufield P.W."/>
            <person name="Cui Y."/>
            <person name="Zhang H."/>
            <person name="O'Toole P.W."/>
        </authorList>
    </citation>
    <scope>NUCLEOTIDE SEQUENCE [LARGE SCALE GENOMIC DNA]</scope>
    <source>
        <strain evidence="2 3">DSM 4864</strain>
    </source>
</reference>
<accession>A0A0R1WLT8</accession>